<organism evidence="12 13">
    <name type="scientific">Chitinivibrio alkaliphilus ACht1</name>
    <dbReference type="NCBI Taxonomy" id="1313304"/>
    <lineage>
        <taxon>Bacteria</taxon>
        <taxon>Pseudomonadati</taxon>
        <taxon>Fibrobacterota</taxon>
        <taxon>Chitinivibrionia</taxon>
        <taxon>Chitinivibrionales</taxon>
        <taxon>Chitinivibrionaceae</taxon>
        <taxon>Chitinivibrio</taxon>
    </lineage>
</organism>
<evidence type="ECO:0000256" key="2">
    <source>
        <dbReference type="ARBA" id="ARBA00011081"/>
    </source>
</evidence>
<sequence>MSLLDTITSPQDLKELSTKDLPALATEIREFLIHSVSKTGGHIAPSLGVVELTLALHYLFDSPKDKFIWDVGHQAYTHKIITGRKEQFFTLRQYNGISGFPHITESPHDALTVGHASTSISASLGMAFARDLRKETHNIVSVIGDGAMTGGLAYEGLNNLGHSNTNMIVILNDNEMSIAPNVGGMSTYLTKIITDKRYTRLKSNIWNTLDQIPASLGKKLQHLGHSIDDNLKKAFTPGKLFEDMGIKYLGPIDGHNFEELFHVLTYARDENKGPLLIHTLTKKGKGYEPAEINATKFHGIGSFDIESGEVRKESSQKTPSWSSIFGSTLLEIARKDARVLAITAAMPNGTGLETFEKELPQQLIDVGIAEQHGATFSAGLALAGQKPVFALYSSFLQRAFDQIIHDIALEKLNVVFAIDRAGLVGADGPTHHGAFDLSYLTTIPNCTILTPSSAEDLKDMLYSALYEIEGPVFIRYPRGTTPAAPPAYAPQGKKEFLPQQVKTLPGAKVLLLPVGDFLPTACAVQEKLHSAGILSDVTSLRCVKPLPHDRLYSLFSAYDTVITLENNSLINGAGAQLLQVLQQGAHRGALSHVPKLLSYGYPDRFIDQGTQEELLQELGLAPDPLTEKIIQDIRA</sequence>
<dbReference type="GO" id="GO:0016114">
    <property type="term" value="P:terpenoid biosynthetic process"/>
    <property type="evidence" value="ECO:0007669"/>
    <property type="project" value="UniProtKB-UniRule"/>
</dbReference>
<dbReference type="PROSITE" id="PS00801">
    <property type="entry name" value="TRANSKETOLASE_1"/>
    <property type="match status" value="1"/>
</dbReference>
<dbReference type="GO" id="GO:0005829">
    <property type="term" value="C:cytosol"/>
    <property type="evidence" value="ECO:0007669"/>
    <property type="project" value="TreeGrafter"/>
</dbReference>
<evidence type="ECO:0000256" key="9">
    <source>
        <dbReference type="ARBA" id="ARBA00023229"/>
    </source>
</evidence>
<evidence type="ECO:0000313" key="12">
    <source>
        <dbReference type="EMBL" id="ERP39296.1"/>
    </source>
</evidence>
<dbReference type="FunFam" id="3.40.50.970:FF:000005">
    <property type="entry name" value="1-deoxy-D-xylulose-5-phosphate synthase"/>
    <property type="match status" value="1"/>
</dbReference>
<dbReference type="Pfam" id="PF02779">
    <property type="entry name" value="Transket_pyr"/>
    <property type="match status" value="1"/>
</dbReference>
<dbReference type="GO" id="GO:0000287">
    <property type="term" value="F:magnesium ion binding"/>
    <property type="evidence" value="ECO:0007669"/>
    <property type="project" value="UniProtKB-UniRule"/>
</dbReference>
<dbReference type="Pfam" id="PF13292">
    <property type="entry name" value="DXP_synthase_N"/>
    <property type="match status" value="1"/>
</dbReference>
<dbReference type="InterPro" id="IPR029061">
    <property type="entry name" value="THDP-binding"/>
</dbReference>
<keyword evidence="13" id="KW-1185">Reference proteome</keyword>
<proteinExistence type="inferred from homology"/>
<reference evidence="12 13" key="1">
    <citation type="journal article" date="2013" name="Environ. Microbiol.">
        <title>Genome analysis of Chitinivibrio alkaliphilus gen. nov., sp. nov., a novel extremely haloalkaliphilic anaerobic chitinolytic bacterium from the candidate phylum Termite Group 3.</title>
        <authorList>
            <person name="Sorokin D.Y."/>
            <person name="Gumerov V.M."/>
            <person name="Rakitin A.L."/>
            <person name="Beletsky A.V."/>
            <person name="Damste J.S."/>
            <person name="Muyzer G."/>
            <person name="Mardanov A.V."/>
            <person name="Ravin N.V."/>
        </authorList>
    </citation>
    <scope>NUCLEOTIDE SEQUENCE [LARGE SCALE GENOMIC DNA]</scope>
    <source>
        <strain evidence="12 13">ACht1</strain>
    </source>
</reference>
<feature type="binding site" evidence="10">
    <location>
        <begin position="114"/>
        <end position="116"/>
    </location>
    <ligand>
        <name>thiamine diphosphate</name>
        <dbReference type="ChEBI" id="CHEBI:58937"/>
    </ligand>
</feature>
<comment type="similarity">
    <text evidence="2 10">Belongs to the transketolase family. DXPS subfamily.</text>
</comment>
<dbReference type="eggNOG" id="COG1154">
    <property type="taxonomic scope" value="Bacteria"/>
</dbReference>
<dbReference type="HAMAP" id="MF_00315">
    <property type="entry name" value="DXP_synth"/>
    <property type="match status" value="1"/>
</dbReference>
<feature type="binding site" evidence="10">
    <location>
        <begin position="146"/>
        <end position="147"/>
    </location>
    <ligand>
        <name>thiamine diphosphate</name>
        <dbReference type="ChEBI" id="CHEBI:58937"/>
    </ligand>
</feature>
<dbReference type="EC" id="2.2.1.7" evidence="10"/>
<evidence type="ECO:0000313" key="13">
    <source>
        <dbReference type="Proteomes" id="UP000017148"/>
    </source>
</evidence>
<dbReference type="NCBIfam" id="TIGR00204">
    <property type="entry name" value="dxs"/>
    <property type="match status" value="1"/>
</dbReference>
<evidence type="ECO:0000256" key="3">
    <source>
        <dbReference type="ARBA" id="ARBA00011738"/>
    </source>
</evidence>
<comment type="cofactor">
    <cofactor evidence="10">
        <name>thiamine diphosphate</name>
        <dbReference type="ChEBI" id="CHEBI:58937"/>
    </cofactor>
    <text evidence="10">Binds 1 thiamine pyrophosphate per subunit.</text>
</comment>
<dbReference type="PANTHER" id="PTHR43322:SF5">
    <property type="entry name" value="1-DEOXY-D-XYLULOSE-5-PHOSPHATE SYNTHASE, CHLOROPLASTIC"/>
    <property type="match status" value="1"/>
</dbReference>
<dbReference type="RefSeq" id="WP_022635656.1">
    <property type="nucleotide sequence ID" value="NZ_ASJR01000001.1"/>
</dbReference>
<dbReference type="InterPro" id="IPR033248">
    <property type="entry name" value="Transketolase_C"/>
</dbReference>
<dbReference type="GO" id="GO:0008661">
    <property type="term" value="F:1-deoxy-D-xylulose-5-phosphate synthase activity"/>
    <property type="evidence" value="ECO:0007669"/>
    <property type="project" value="UniProtKB-UniRule"/>
</dbReference>
<comment type="function">
    <text evidence="10">Catalyzes the acyloin condensation reaction between C atoms 2 and 3 of pyruvate and glyceraldehyde 3-phosphate to yield 1-deoxy-D-xylulose-5-phosphate (DXP).</text>
</comment>
<evidence type="ECO:0000256" key="5">
    <source>
        <dbReference type="ARBA" id="ARBA00022723"/>
    </source>
</evidence>
<keyword evidence="9 10" id="KW-0414">Isoprene biosynthesis</keyword>
<dbReference type="Proteomes" id="UP000017148">
    <property type="component" value="Unassembled WGS sequence"/>
</dbReference>
<feature type="binding site" evidence="10">
    <location>
        <position position="174"/>
    </location>
    <ligand>
        <name>thiamine diphosphate</name>
        <dbReference type="ChEBI" id="CHEBI:58937"/>
    </ligand>
</feature>
<keyword evidence="6 10" id="KW-0460">Magnesium</keyword>
<dbReference type="Gene3D" id="3.40.50.970">
    <property type="match status" value="2"/>
</dbReference>
<dbReference type="InterPro" id="IPR049557">
    <property type="entry name" value="Transketolase_CS"/>
</dbReference>
<dbReference type="SMART" id="SM00861">
    <property type="entry name" value="Transket_pyr"/>
    <property type="match status" value="1"/>
</dbReference>
<dbReference type="InterPro" id="IPR005477">
    <property type="entry name" value="Dxylulose-5-P_synthase"/>
</dbReference>
<feature type="binding site" evidence="10">
    <location>
        <position position="174"/>
    </location>
    <ligand>
        <name>Mg(2+)</name>
        <dbReference type="ChEBI" id="CHEBI:18420"/>
    </ligand>
</feature>
<dbReference type="CDD" id="cd07033">
    <property type="entry name" value="TPP_PYR_DXS_TK_like"/>
    <property type="match status" value="1"/>
</dbReference>
<dbReference type="Gene3D" id="3.40.50.920">
    <property type="match status" value="1"/>
</dbReference>
<keyword evidence="4 10" id="KW-0808">Transferase</keyword>
<comment type="subunit">
    <text evidence="3 10">Homodimer.</text>
</comment>
<dbReference type="UniPathway" id="UPA00064">
    <property type="reaction ID" value="UER00091"/>
</dbReference>
<comment type="catalytic activity">
    <reaction evidence="10">
        <text>D-glyceraldehyde 3-phosphate + pyruvate + H(+) = 1-deoxy-D-xylulose 5-phosphate + CO2</text>
        <dbReference type="Rhea" id="RHEA:12605"/>
        <dbReference type="ChEBI" id="CHEBI:15361"/>
        <dbReference type="ChEBI" id="CHEBI:15378"/>
        <dbReference type="ChEBI" id="CHEBI:16526"/>
        <dbReference type="ChEBI" id="CHEBI:57792"/>
        <dbReference type="ChEBI" id="CHEBI:59776"/>
        <dbReference type="EC" id="2.2.1.7"/>
    </reaction>
</comment>
<evidence type="ECO:0000256" key="10">
    <source>
        <dbReference type="HAMAP-Rule" id="MF_00315"/>
    </source>
</evidence>
<feature type="binding site" evidence="10">
    <location>
        <position position="370"/>
    </location>
    <ligand>
        <name>thiamine diphosphate</name>
        <dbReference type="ChEBI" id="CHEBI:58937"/>
    </ligand>
</feature>
<dbReference type="SUPFAM" id="SSF52518">
    <property type="entry name" value="Thiamin diphosphate-binding fold (THDP-binding)"/>
    <property type="match status" value="1"/>
</dbReference>
<dbReference type="InterPro" id="IPR009014">
    <property type="entry name" value="Transketo_C/PFOR_II"/>
</dbReference>
<dbReference type="GO" id="GO:0019288">
    <property type="term" value="P:isopentenyl diphosphate biosynthetic process, methylerythritol 4-phosphate pathway"/>
    <property type="evidence" value="ECO:0007669"/>
    <property type="project" value="TreeGrafter"/>
</dbReference>
<comment type="cofactor">
    <cofactor evidence="10">
        <name>Mg(2+)</name>
        <dbReference type="ChEBI" id="CHEBI:18420"/>
    </cofactor>
    <text evidence="10">Binds 1 Mg(2+) ion per subunit.</text>
</comment>
<comment type="pathway">
    <text evidence="1 10">Metabolic intermediate biosynthesis; 1-deoxy-D-xylulose 5-phosphate biosynthesis; 1-deoxy-D-xylulose 5-phosphate from D-glyceraldehyde 3-phosphate and pyruvate: step 1/1.</text>
</comment>
<gene>
    <name evidence="10" type="primary">dxs</name>
    <name evidence="12" type="ORF">CALK_0088</name>
</gene>
<evidence type="ECO:0000256" key="4">
    <source>
        <dbReference type="ARBA" id="ARBA00022679"/>
    </source>
</evidence>
<evidence type="ECO:0000256" key="7">
    <source>
        <dbReference type="ARBA" id="ARBA00022977"/>
    </source>
</evidence>
<evidence type="ECO:0000256" key="8">
    <source>
        <dbReference type="ARBA" id="ARBA00023052"/>
    </source>
</evidence>
<protein>
    <recommendedName>
        <fullName evidence="10">1-deoxy-D-xylulose-5-phosphate synthase</fullName>
        <ecNumber evidence="10">2.2.1.7</ecNumber>
    </recommendedName>
    <alternativeName>
        <fullName evidence="10">1-deoxyxylulose-5-phosphate synthase</fullName>
        <shortName evidence="10">DXP synthase</shortName>
        <shortName evidence="10">DXPS</shortName>
    </alternativeName>
</protein>
<dbReference type="EMBL" id="ASJR01000001">
    <property type="protein sequence ID" value="ERP39296.1"/>
    <property type="molecule type" value="Genomic_DNA"/>
</dbReference>
<dbReference type="PANTHER" id="PTHR43322">
    <property type="entry name" value="1-D-DEOXYXYLULOSE 5-PHOSPHATE SYNTHASE-RELATED"/>
    <property type="match status" value="1"/>
</dbReference>
<feature type="binding site" evidence="10">
    <location>
        <position position="73"/>
    </location>
    <ligand>
        <name>thiamine diphosphate</name>
        <dbReference type="ChEBI" id="CHEBI:58937"/>
    </ligand>
</feature>
<dbReference type="NCBIfam" id="NF003933">
    <property type="entry name" value="PRK05444.2-2"/>
    <property type="match status" value="1"/>
</dbReference>
<keyword evidence="7 10" id="KW-0784">Thiamine biosynthesis</keyword>
<dbReference type="AlphaFoldDB" id="U7DEF3"/>
<dbReference type="InterPro" id="IPR005475">
    <property type="entry name" value="Transketolase-like_Pyr-bd"/>
</dbReference>
<dbReference type="Pfam" id="PF02780">
    <property type="entry name" value="Transketolase_C"/>
    <property type="match status" value="1"/>
</dbReference>
<comment type="caution">
    <text evidence="12">The sequence shown here is derived from an EMBL/GenBank/DDBJ whole genome shotgun (WGS) entry which is preliminary data.</text>
</comment>
<keyword evidence="8 10" id="KW-0786">Thiamine pyrophosphate</keyword>
<dbReference type="GO" id="GO:0009228">
    <property type="term" value="P:thiamine biosynthetic process"/>
    <property type="evidence" value="ECO:0007669"/>
    <property type="project" value="UniProtKB-UniRule"/>
</dbReference>
<feature type="binding site" evidence="10">
    <location>
        <position position="145"/>
    </location>
    <ligand>
        <name>Mg(2+)</name>
        <dbReference type="ChEBI" id="CHEBI:18420"/>
    </ligand>
</feature>
<evidence type="ECO:0000256" key="1">
    <source>
        <dbReference type="ARBA" id="ARBA00004980"/>
    </source>
</evidence>
<accession>U7DEF3</accession>
<keyword evidence="5 10" id="KW-0479">Metal-binding</keyword>
<dbReference type="CDD" id="cd02007">
    <property type="entry name" value="TPP_DXS"/>
    <property type="match status" value="1"/>
</dbReference>
<evidence type="ECO:0000259" key="11">
    <source>
        <dbReference type="SMART" id="SM00861"/>
    </source>
</evidence>
<dbReference type="STRING" id="1313304.CALK_0088"/>
<feature type="binding site" evidence="10">
    <location>
        <position position="287"/>
    </location>
    <ligand>
        <name>thiamine diphosphate</name>
        <dbReference type="ChEBI" id="CHEBI:58937"/>
    </ligand>
</feature>
<dbReference type="PATRIC" id="fig|1313304.3.peg.83"/>
<dbReference type="GO" id="GO:0030976">
    <property type="term" value="F:thiamine pyrophosphate binding"/>
    <property type="evidence" value="ECO:0007669"/>
    <property type="project" value="UniProtKB-UniRule"/>
</dbReference>
<dbReference type="OrthoDB" id="9803371at2"/>
<name>U7DEF3_9BACT</name>
<feature type="domain" description="Transketolase-like pyrimidine-binding" evidence="11">
    <location>
        <begin position="319"/>
        <end position="483"/>
    </location>
</feature>
<evidence type="ECO:0000256" key="6">
    <source>
        <dbReference type="ARBA" id="ARBA00022842"/>
    </source>
</evidence>
<dbReference type="SUPFAM" id="SSF52922">
    <property type="entry name" value="TK C-terminal domain-like"/>
    <property type="match status" value="1"/>
</dbReference>